<dbReference type="Gramene" id="KQK18849">
    <property type="protein sequence ID" value="KQK18849"/>
    <property type="gene ID" value="BRADI_1g45116v3"/>
</dbReference>
<name>A0A0Q3L6M0_BRADI</name>
<accession>A0A0Q3L6M0</accession>
<proteinExistence type="predicted"/>
<keyword evidence="4" id="KW-1185">Reference proteome</keyword>
<reference evidence="3" key="3">
    <citation type="submission" date="2018-08" db="UniProtKB">
        <authorList>
            <consortium name="EnsemblPlants"/>
        </authorList>
    </citation>
    <scope>IDENTIFICATION</scope>
    <source>
        <strain evidence="3">cv. Bd21</strain>
    </source>
</reference>
<dbReference type="AlphaFoldDB" id="A0A0Q3L6M0"/>
<protein>
    <submittedName>
        <fullName evidence="2 3">Uncharacterized protein</fullName>
    </submittedName>
</protein>
<dbReference type="Proteomes" id="UP000008810">
    <property type="component" value="Chromosome 1"/>
</dbReference>
<evidence type="ECO:0000313" key="3">
    <source>
        <dbReference type="EnsemblPlants" id="KQK18849"/>
    </source>
</evidence>
<dbReference type="InParanoid" id="A0A0Q3L6M0"/>
<sequence length="144" mass="16496">MPWARPPANIPKSRRQRAAAGKETLHVGLLVRLTAGETAGEICFSRDNPFKFGRAGTNKRKGNNPLPAASRKGRRQRPFFSPNIPRSNRIRRKKRNNPLPAAPRKGRRQRPFFSPKCPPFELNRRKKKSFEDLGNFLVFHVPMC</sequence>
<evidence type="ECO:0000256" key="1">
    <source>
        <dbReference type="SAM" id="MobiDB-lite"/>
    </source>
</evidence>
<dbReference type="EnsemblPlants" id="KQK18849">
    <property type="protein sequence ID" value="KQK18849"/>
    <property type="gene ID" value="BRADI_1g45116v3"/>
</dbReference>
<reference evidence="2 3" key="1">
    <citation type="journal article" date="2010" name="Nature">
        <title>Genome sequencing and analysis of the model grass Brachypodium distachyon.</title>
        <authorList>
            <consortium name="International Brachypodium Initiative"/>
        </authorList>
    </citation>
    <scope>NUCLEOTIDE SEQUENCE [LARGE SCALE GENOMIC DNA]</scope>
    <source>
        <strain evidence="2 3">Bd21</strain>
    </source>
</reference>
<dbReference type="EMBL" id="CM000880">
    <property type="protein sequence ID" value="KQK18849.1"/>
    <property type="molecule type" value="Genomic_DNA"/>
</dbReference>
<gene>
    <name evidence="2" type="ORF">BRADI_1g45116v3</name>
</gene>
<feature type="region of interest" description="Disordered" evidence="1">
    <location>
        <begin position="51"/>
        <end position="120"/>
    </location>
</feature>
<evidence type="ECO:0000313" key="4">
    <source>
        <dbReference type="Proteomes" id="UP000008810"/>
    </source>
</evidence>
<feature type="region of interest" description="Disordered" evidence="1">
    <location>
        <begin position="1"/>
        <end position="21"/>
    </location>
</feature>
<reference evidence="2" key="2">
    <citation type="submission" date="2017-06" db="EMBL/GenBank/DDBJ databases">
        <title>WGS assembly of Brachypodium distachyon.</title>
        <authorList>
            <consortium name="The International Brachypodium Initiative"/>
            <person name="Lucas S."/>
            <person name="Harmon-Smith M."/>
            <person name="Lail K."/>
            <person name="Tice H."/>
            <person name="Grimwood J."/>
            <person name="Bruce D."/>
            <person name="Barry K."/>
            <person name="Shu S."/>
            <person name="Lindquist E."/>
            <person name="Wang M."/>
            <person name="Pitluck S."/>
            <person name="Vogel J.P."/>
            <person name="Garvin D.F."/>
            <person name="Mockler T.C."/>
            <person name="Schmutz J."/>
            <person name="Rokhsar D."/>
            <person name="Bevan M.W."/>
        </authorList>
    </citation>
    <scope>NUCLEOTIDE SEQUENCE</scope>
    <source>
        <strain evidence="2">Bd21</strain>
    </source>
</reference>
<organism evidence="2">
    <name type="scientific">Brachypodium distachyon</name>
    <name type="common">Purple false brome</name>
    <name type="synonym">Trachynia distachya</name>
    <dbReference type="NCBI Taxonomy" id="15368"/>
    <lineage>
        <taxon>Eukaryota</taxon>
        <taxon>Viridiplantae</taxon>
        <taxon>Streptophyta</taxon>
        <taxon>Embryophyta</taxon>
        <taxon>Tracheophyta</taxon>
        <taxon>Spermatophyta</taxon>
        <taxon>Magnoliopsida</taxon>
        <taxon>Liliopsida</taxon>
        <taxon>Poales</taxon>
        <taxon>Poaceae</taxon>
        <taxon>BOP clade</taxon>
        <taxon>Pooideae</taxon>
        <taxon>Stipodae</taxon>
        <taxon>Brachypodieae</taxon>
        <taxon>Brachypodium</taxon>
    </lineage>
</organism>
<evidence type="ECO:0000313" key="2">
    <source>
        <dbReference type="EMBL" id="KQK18849.1"/>
    </source>
</evidence>